<dbReference type="InterPro" id="IPR001602">
    <property type="entry name" value="UPF0047_YjbQ-like"/>
</dbReference>
<comment type="caution">
    <text evidence="2">The sequence shown here is derived from an EMBL/GenBank/DDBJ whole genome shotgun (WGS) entry which is preliminary data.</text>
</comment>
<reference evidence="2 3" key="1">
    <citation type="journal article" date="2018" name="ISME J.">
        <title>Endosymbiont genomes yield clues of tubeworm success.</title>
        <authorList>
            <person name="Li Y."/>
            <person name="Liles M.R."/>
            <person name="Halanych K.M."/>
        </authorList>
    </citation>
    <scope>NUCLEOTIDE SEQUENCE [LARGE SCALE GENOMIC DNA]</scope>
    <source>
        <strain evidence="2">A1422</strain>
    </source>
</reference>
<proteinExistence type="inferred from homology"/>
<sequence length="140" mass="15918">MVVQETIQIETRGRSTYDISSQVHEIVRHSAIKTGICQLFIQHTSASLVLCENADPDVRSDLENFMSRLVVDGDPMFDHRDEGPDDMSAHIRSILTNMDMSFPVIDGRPGLGVWQGIYLWEHRTHPHRRRVTVTIYGDSG</sequence>
<dbReference type="NCBIfam" id="TIGR00149">
    <property type="entry name" value="TIGR00149_YjbQ"/>
    <property type="match status" value="1"/>
</dbReference>
<evidence type="ECO:0000256" key="1">
    <source>
        <dbReference type="ARBA" id="ARBA00005534"/>
    </source>
</evidence>
<evidence type="ECO:0000313" key="2">
    <source>
        <dbReference type="EMBL" id="RDH93440.1"/>
    </source>
</evidence>
<dbReference type="PANTHER" id="PTHR30615">
    <property type="entry name" value="UNCHARACTERIZED PROTEIN YJBQ-RELATED"/>
    <property type="match status" value="1"/>
</dbReference>
<dbReference type="PANTHER" id="PTHR30615:SF8">
    <property type="entry name" value="UPF0047 PROTEIN C4A8.02C"/>
    <property type="match status" value="1"/>
</dbReference>
<dbReference type="AlphaFoldDB" id="A0A370E2U3"/>
<accession>A0A370E2U3</accession>
<comment type="similarity">
    <text evidence="1">Belongs to the UPF0047 family.</text>
</comment>
<protein>
    <submittedName>
        <fullName evidence="2">Secondary thiamine-phosphate synthase</fullName>
    </submittedName>
</protein>
<dbReference type="SUPFAM" id="SSF111038">
    <property type="entry name" value="YjbQ-like"/>
    <property type="match status" value="1"/>
</dbReference>
<organism evidence="2 3">
    <name type="scientific">endosymbiont of Lamellibrachia luymesi</name>
    <dbReference type="NCBI Taxonomy" id="2200907"/>
    <lineage>
        <taxon>Bacteria</taxon>
        <taxon>Pseudomonadati</taxon>
        <taxon>Pseudomonadota</taxon>
        <taxon>Gammaproteobacteria</taxon>
        <taxon>sulfur-oxidizing symbionts</taxon>
    </lineage>
</organism>
<dbReference type="Gene3D" id="2.60.120.460">
    <property type="entry name" value="YjbQ-like"/>
    <property type="match status" value="1"/>
</dbReference>
<dbReference type="InterPro" id="IPR035917">
    <property type="entry name" value="YjbQ-like_sf"/>
</dbReference>
<evidence type="ECO:0000313" key="3">
    <source>
        <dbReference type="Proteomes" id="UP000255508"/>
    </source>
</evidence>
<dbReference type="Pfam" id="PF01894">
    <property type="entry name" value="YjbQ"/>
    <property type="match status" value="1"/>
</dbReference>
<dbReference type="Proteomes" id="UP000255508">
    <property type="component" value="Unassembled WGS sequence"/>
</dbReference>
<dbReference type="PIRSF" id="PIRSF004681">
    <property type="entry name" value="UCP004681"/>
    <property type="match status" value="1"/>
</dbReference>
<gene>
    <name evidence="2" type="ORF">DIZ79_00675</name>
</gene>
<dbReference type="EMBL" id="QFXD01000008">
    <property type="protein sequence ID" value="RDH93440.1"/>
    <property type="molecule type" value="Genomic_DNA"/>
</dbReference>
<name>A0A370E2U3_9GAMM</name>